<dbReference type="PROSITE" id="PS51918">
    <property type="entry name" value="RADICAL_SAM"/>
    <property type="match status" value="1"/>
</dbReference>
<feature type="binding site" evidence="12">
    <location>
        <position position="114"/>
    </location>
    <ligand>
        <name>[4Fe-4S] cluster</name>
        <dbReference type="ChEBI" id="CHEBI:49883"/>
        <note>4Fe-4S-S-AdoMet</note>
    </ligand>
</feature>
<dbReference type="RefSeq" id="WP_226384829.1">
    <property type="nucleotide sequence ID" value="NZ_JADCKA010000002.1"/>
</dbReference>
<dbReference type="PANTHER" id="PTHR30544">
    <property type="entry name" value="23S RRNA METHYLTRANSFERASE"/>
    <property type="match status" value="1"/>
</dbReference>
<feature type="binding site" evidence="12">
    <location>
        <begin position="216"/>
        <end position="218"/>
    </location>
    <ligand>
        <name>S-adenosyl-L-methionine</name>
        <dbReference type="ChEBI" id="CHEBI:59789"/>
    </ligand>
</feature>
<evidence type="ECO:0000256" key="8">
    <source>
        <dbReference type="ARBA" id="ARBA00022694"/>
    </source>
</evidence>
<dbReference type="CDD" id="cd01335">
    <property type="entry name" value="Radical_SAM"/>
    <property type="match status" value="1"/>
</dbReference>
<feature type="active site" description="Proton acceptor" evidence="12">
    <location>
        <position position="94"/>
    </location>
</feature>
<comment type="similarity">
    <text evidence="12">Belongs to the radical SAM superfamily. RlmN family.</text>
</comment>
<sequence>MEKNKTDIKNMEIDELRQWFEGIGEKGFRAKQVYSWIYKGVTDFSDMRNLSKSLIERLDSEAYISSLEIVTVQKSKTDGTRKYLFELEDGNRIESVFMKYKYGNTLCVSSQAGCRMGCRFCASTLDGLRRNLTAGEIADQIIAAQRDTGEKIGHVVVMGTGEPFDNYEEISRFISMINHKDGLNIGMRNITVSTCGIVPKIGQFAKDFPQVNLAISLHAPNDKIRSEMMPVNDSYNMDKLLAACRDYTKETGRRITFEYTLVSEVNDSDANISELIGKLRGMLCHVNLIPLNKVKETGLEPAARKRAEEIAQRLESSGIAATVRRELGSDIDGACGQLRLSKKQ</sequence>
<keyword evidence="11 12" id="KW-0411">Iron-sulfur</keyword>
<evidence type="ECO:0000256" key="9">
    <source>
        <dbReference type="ARBA" id="ARBA00022723"/>
    </source>
</evidence>
<keyword evidence="3 12" id="KW-0963">Cytoplasm</keyword>
<organism evidence="14 15">
    <name type="scientific">Gallibacter intestinalis</name>
    <dbReference type="NCBI Taxonomy" id="2779356"/>
    <lineage>
        <taxon>Bacteria</taxon>
        <taxon>Bacillati</taxon>
        <taxon>Bacillota</taxon>
        <taxon>Clostridia</taxon>
        <taxon>Eubacteriales</taxon>
        <taxon>Eubacteriaceae</taxon>
        <taxon>Gallibacter</taxon>
    </lineage>
</organism>
<feature type="binding site" evidence="12">
    <location>
        <position position="193"/>
    </location>
    <ligand>
        <name>S-adenosyl-L-methionine</name>
        <dbReference type="ChEBI" id="CHEBI:59789"/>
    </ligand>
</feature>
<dbReference type="Gene3D" id="1.10.150.530">
    <property type="match status" value="1"/>
</dbReference>
<keyword evidence="12" id="KW-1015">Disulfide bond</keyword>
<evidence type="ECO:0000256" key="10">
    <source>
        <dbReference type="ARBA" id="ARBA00023004"/>
    </source>
</evidence>
<dbReference type="InterPro" id="IPR058240">
    <property type="entry name" value="rSAM_sf"/>
</dbReference>
<evidence type="ECO:0000256" key="7">
    <source>
        <dbReference type="ARBA" id="ARBA00022691"/>
    </source>
</evidence>
<evidence type="ECO:0000256" key="4">
    <source>
        <dbReference type="ARBA" id="ARBA00022552"/>
    </source>
</evidence>
<dbReference type="InterPro" id="IPR007197">
    <property type="entry name" value="rSAM"/>
</dbReference>
<keyword evidence="9 12" id="KW-0479">Metal-binding</keyword>
<proteinExistence type="inferred from homology"/>
<evidence type="ECO:0000256" key="1">
    <source>
        <dbReference type="ARBA" id="ARBA00004496"/>
    </source>
</evidence>
<keyword evidence="8 12" id="KW-0819">tRNA processing</keyword>
<comment type="function">
    <text evidence="12">Specifically methylates position 2 of adenine 2503 in 23S rRNA and position 2 of adenine 37 in tRNAs.</text>
</comment>
<dbReference type="Pfam" id="PF04055">
    <property type="entry name" value="Radical_SAM"/>
    <property type="match status" value="1"/>
</dbReference>
<evidence type="ECO:0000256" key="5">
    <source>
        <dbReference type="ARBA" id="ARBA00022603"/>
    </source>
</evidence>
<evidence type="ECO:0000259" key="13">
    <source>
        <dbReference type="PROSITE" id="PS51918"/>
    </source>
</evidence>
<comment type="catalytic activity">
    <reaction evidence="12">
        <text>adenosine(37) in tRNA + 2 reduced [2Fe-2S]-[ferredoxin] + 2 S-adenosyl-L-methionine = 2-methyladenosine(37) in tRNA + 5'-deoxyadenosine + L-methionine + 2 oxidized [2Fe-2S]-[ferredoxin] + S-adenosyl-L-homocysteine</text>
        <dbReference type="Rhea" id="RHEA:43332"/>
        <dbReference type="Rhea" id="RHEA-COMP:10000"/>
        <dbReference type="Rhea" id="RHEA-COMP:10001"/>
        <dbReference type="Rhea" id="RHEA-COMP:10162"/>
        <dbReference type="Rhea" id="RHEA-COMP:10485"/>
        <dbReference type="ChEBI" id="CHEBI:17319"/>
        <dbReference type="ChEBI" id="CHEBI:33737"/>
        <dbReference type="ChEBI" id="CHEBI:33738"/>
        <dbReference type="ChEBI" id="CHEBI:57844"/>
        <dbReference type="ChEBI" id="CHEBI:57856"/>
        <dbReference type="ChEBI" id="CHEBI:59789"/>
        <dbReference type="ChEBI" id="CHEBI:74411"/>
        <dbReference type="ChEBI" id="CHEBI:74497"/>
        <dbReference type="EC" id="2.1.1.192"/>
    </reaction>
</comment>
<dbReference type="NCBIfam" id="TIGR00048">
    <property type="entry name" value="rRNA_mod_RlmN"/>
    <property type="match status" value="1"/>
</dbReference>
<reference evidence="14 15" key="1">
    <citation type="submission" date="2020-10" db="EMBL/GenBank/DDBJ databases">
        <title>ChiBAC.</title>
        <authorList>
            <person name="Zenner C."/>
            <person name="Hitch T.C.A."/>
            <person name="Clavel T."/>
        </authorList>
    </citation>
    <scope>NUCLEOTIDE SEQUENCE [LARGE SCALE GENOMIC DNA]</scope>
    <source>
        <strain evidence="14 15">DSM 108706</strain>
    </source>
</reference>
<keyword evidence="4 12" id="KW-0698">rRNA processing</keyword>
<dbReference type="SFLD" id="SFLDF00275">
    <property type="entry name" value="adenosine_C2_methyltransferase"/>
    <property type="match status" value="1"/>
</dbReference>
<keyword evidence="5 12" id="KW-0489">Methyltransferase</keyword>
<comment type="catalytic activity">
    <reaction evidence="12">
        <text>adenosine(2503) in 23S rRNA + 2 reduced [2Fe-2S]-[ferredoxin] + 2 S-adenosyl-L-methionine = 2-methyladenosine(2503) in 23S rRNA + 5'-deoxyadenosine + L-methionine + 2 oxidized [2Fe-2S]-[ferredoxin] + S-adenosyl-L-homocysteine</text>
        <dbReference type="Rhea" id="RHEA:42916"/>
        <dbReference type="Rhea" id="RHEA-COMP:10000"/>
        <dbReference type="Rhea" id="RHEA-COMP:10001"/>
        <dbReference type="Rhea" id="RHEA-COMP:10152"/>
        <dbReference type="Rhea" id="RHEA-COMP:10282"/>
        <dbReference type="ChEBI" id="CHEBI:17319"/>
        <dbReference type="ChEBI" id="CHEBI:33737"/>
        <dbReference type="ChEBI" id="CHEBI:33738"/>
        <dbReference type="ChEBI" id="CHEBI:57844"/>
        <dbReference type="ChEBI" id="CHEBI:57856"/>
        <dbReference type="ChEBI" id="CHEBI:59789"/>
        <dbReference type="ChEBI" id="CHEBI:74411"/>
        <dbReference type="ChEBI" id="CHEBI:74497"/>
        <dbReference type="EC" id="2.1.1.192"/>
    </reaction>
</comment>
<comment type="cofactor">
    <cofactor evidence="12">
        <name>[4Fe-4S] cluster</name>
        <dbReference type="ChEBI" id="CHEBI:49883"/>
    </cofactor>
    <text evidence="12">Binds 1 [4Fe-4S] cluster. The cluster is coordinated with 3 cysteines and an exchangeable S-adenosyl-L-methionine.</text>
</comment>
<keyword evidence="15" id="KW-1185">Reference proteome</keyword>
<evidence type="ECO:0000256" key="3">
    <source>
        <dbReference type="ARBA" id="ARBA00022490"/>
    </source>
</evidence>
<name>A0ABR9QWA9_9FIRM</name>
<comment type="miscellaneous">
    <text evidence="12">Reaction proceeds by a ping-pong mechanism involving intermediate methylation of a conserved cysteine residue.</text>
</comment>
<gene>
    <name evidence="12 14" type="primary">rlmN</name>
    <name evidence="14" type="ORF">INF20_02590</name>
</gene>
<dbReference type="PANTHER" id="PTHR30544:SF5">
    <property type="entry name" value="RADICAL SAM CORE DOMAIN-CONTAINING PROTEIN"/>
    <property type="match status" value="1"/>
</dbReference>
<evidence type="ECO:0000256" key="2">
    <source>
        <dbReference type="ARBA" id="ARBA00022485"/>
    </source>
</evidence>
<dbReference type="Gene3D" id="3.20.20.70">
    <property type="entry name" value="Aldolase class I"/>
    <property type="match status" value="1"/>
</dbReference>
<evidence type="ECO:0000256" key="12">
    <source>
        <dbReference type="HAMAP-Rule" id="MF_01849"/>
    </source>
</evidence>
<dbReference type="Pfam" id="PF21016">
    <property type="entry name" value="RlmN_N"/>
    <property type="match status" value="1"/>
</dbReference>
<dbReference type="InterPro" id="IPR004383">
    <property type="entry name" value="rRNA_lsu_MTrfase_RlmN/Cfr"/>
</dbReference>
<evidence type="ECO:0000256" key="6">
    <source>
        <dbReference type="ARBA" id="ARBA00022679"/>
    </source>
</evidence>
<dbReference type="InterPro" id="IPR027492">
    <property type="entry name" value="RNA_MTrfase_RlmN"/>
</dbReference>
<dbReference type="PIRSF" id="PIRSF006004">
    <property type="entry name" value="CHP00048"/>
    <property type="match status" value="1"/>
</dbReference>
<dbReference type="InterPro" id="IPR048641">
    <property type="entry name" value="RlmN_N"/>
</dbReference>
<feature type="domain" description="Radical SAM core" evidence="13">
    <location>
        <begin position="100"/>
        <end position="330"/>
    </location>
</feature>
<keyword evidence="7 12" id="KW-0949">S-adenosyl-L-methionine</keyword>
<feature type="binding site" evidence="12">
    <location>
        <position position="292"/>
    </location>
    <ligand>
        <name>S-adenosyl-L-methionine</name>
        <dbReference type="ChEBI" id="CHEBI:59789"/>
    </ligand>
</feature>
<comment type="subcellular location">
    <subcellularLocation>
        <location evidence="1 12">Cytoplasm</location>
    </subcellularLocation>
</comment>
<protein>
    <recommendedName>
        <fullName evidence="12">Probable dual-specificity RNA methyltransferase RlmN</fullName>
        <ecNumber evidence="12">2.1.1.192</ecNumber>
    </recommendedName>
    <alternativeName>
        <fullName evidence="12">23S rRNA (adenine(2503)-C(2))-methyltransferase</fullName>
    </alternativeName>
    <alternativeName>
        <fullName evidence="12">23S rRNA m2A2503 methyltransferase</fullName>
    </alternativeName>
    <alternativeName>
        <fullName evidence="12">Ribosomal RNA large subunit methyltransferase N</fullName>
    </alternativeName>
    <alternativeName>
        <fullName evidence="12">tRNA (adenine(37)-C(2))-methyltransferase</fullName>
    </alternativeName>
    <alternativeName>
        <fullName evidence="12">tRNA m2A37 methyltransferase</fullName>
    </alternativeName>
</protein>
<evidence type="ECO:0000256" key="11">
    <source>
        <dbReference type="ARBA" id="ARBA00023014"/>
    </source>
</evidence>
<dbReference type="InterPro" id="IPR040072">
    <property type="entry name" value="Methyltransferase_A"/>
</dbReference>
<dbReference type="EMBL" id="JADCKA010000002">
    <property type="protein sequence ID" value="MBE5035165.1"/>
    <property type="molecule type" value="Genomic_DNA"/>
</dbReference>
<comment type="caution">
    <text evidence="12">Lacks conserved residue(s) required for the propagation of feature annotation.</text>
</comment>
<dbReference type="InterPro" id="IPR013785">
    <property type="entry name" value="Aldolase_TIM"/>
</dbReference>
<feature type="binding site" evidence="12">
    <location>
        <begin position="161"/>
        <end position="162"/>
    </location>
    <ligand>
        <name>S-adenosyl-L-methionine</name>
        <dbReference type="ChEBI" id="CHEBI:59789"/>
    </ligand>
</feature>
<dbReference type="SFLD" id="SFLDS00029">
    <property type="entry name" value="Radical_SAM"/>
    <property type="match status" value="1"/>
</dbReference>
<feature type="binding site" evidence="12">
    <location>
        <position position="118"/>
    </location>
    <ligand>
        <name>[4Fe-4S] cluster</name>
        <dbReference type="ChEBI" id="CHEBI:49883"/>
        <note>4Fe-4S-S-AdoMet</note>
    </ligand>
</feature>
<dbReference type="SFLD" id="SFLDG01062">
    <property type="entry name" value="methyltransferase_(Class_A)"/>
    <property type="match status" value="1"/>
</dbReference>
<keyword evidence="2 12" id="KW-0004">4Fe-4S</keyword>
<keyword evidence="10 12" id="KW-0408">Iron</keyword>
<accession>A0ABR9QWA9</accession>
<evidence type="ECO:0000313" key="14">
    <source>
        <dbReference type="EMBL" id="MBE5035165.1"/>
    </source>
</evidence>
<dbReference type="EC" id="2.1.1.192" evidence="12"/>
<dbReference type="HAMAP" id="MF_01849">
    <property type="entry name" value="RNA_methyltr_RlmN"/>
    <property type="match status" value="1"/>
</dbReference>
<dbReference type="SUPFAM" id="SSF102114">
    <property type="entry name" value="Radical SAM enzymes"/>
    <property type="match status" value="1"/>
</dbReference>
<feature type="binding site" evidence="12">
    <location>
        <position position="121"/>
    </location>
    <ligand>
        <name>[4Fe-4S] cluster</name>
        <dbReference type="ChEBI" id="CHEBI:49883"/>
        <note>4Fe-4S-S-AdoMet</note>
    </ligand>
</feature>
<keyword evidence="6 12" id="KW-0808">Transferase</keyword>
<comment type="caution">
    <text evidence="14">The sequence shown here is derived from an EMBL/GenBank/DDBJ whole genome shotgun (WGS) entry which is preliminary data.</text>
</comment>
<feature type="active site" description="S-methylcysteine intermediate" evidence="12">
    <location>
        <position position="335"/>
    </location>
</feature>
<evidence type="ECO:0000313" key="15">
    <source>
        <dbReference type="Proteomes" id="UP001516588"/>
    </source>
</evidence>
<dbReference type="Proteomes" id="UP001516588">
    <property type="component" value="Unassembled WGS sequence"/>
</dbReference>